<dbReference type="SUPFAM" id="SSF48403">
    <property type="entry name" value="Ankyrin repeat"/>
    <property type="match status" value="1"/>
</dbReference>
<evidence type="ECO:0000313" key="1">
    <source>
        <dbReference type="EMBL" id="KAF2889788.1"/>
    </source>
</evidence>
<dbReference type="Proteomes" id="UP000801492">
    <property type="component" value="Unassembled WGS sequence"/>
</dbReference>
<gene>
    <name evidence="1" type="ORF">ILUMI_16385</name>
</gene>
<organism evidence="1 2">
    <name type="scientific">Ignelater luminosus</name>
    <name type="common">Cucubano</name>
    <name type="synonym">Pyrophorus luminosus</name>
    <dbReference type="NCBI Taxonomy" id="2038154"/>
    <lineage>
        <taxon>Eukaryota</taxon>
        <taxon>Metazoa</taxon>
        <taxon>Ecdysozoa</taxon>
        <taxon>Arthropoda</taxon>
        <taxon>Hexapoda</taxon>
        <taxon>Insecta</taxon>
        <taxon>Pterygota</taxon>
        <taxon>Neoptera</taxon>
        <taxon>Endopterygota</taxon>
        <taxon>Coleoptera</taxon>
        <taxon>Polyphaga</taxon>
        <taxon>Elateriformia</taxon>
        <taxon>Elateroidea</taxon>
        <taxon>Elateridae</taxon>
        <taxon>Agrypninae</taxon>
        <taxon>Pyrophorini</taxon>
        <taxon>Ignelater</taxon>
    </lineage>
</organism>
<reference evidence="1" key="1">
    <citation type="submission" date="2019-08" db="EMBL/GenBank/DDBJ databases">
        <title>The genome of the North American firefly Photinus pyralis.</title>
        <authorList>
            <consortium name="Photinus pyralis genome working group"/>
            <person name="Fallon T.R."/>
            <person name="Sander Lower S.E."/>
            <person name="Weng J.-K."/>
        </authorList>
    </citation>
    <scope>NUCLEOTIDE SEQUENCE</scope>
    <source>
        <strain evidence="1">TRF0915ILg1</strain>
        <tissue evidence="1">Whole body</tissue>
    </source>
</reference>
<proteinExistence type="predicted"/>
<evidence type="ECO:0000313" key="2">
    <source>
        <dbReference type="Proteomes" id="UP000801492"/>
    </source>
</evidence>
<protein>
    <submittedName>
        <fullName evidence="1">Uncharacterized protein</fullName>
    </submittedName>
</protein>
<comment type="caution">
    <text evidence="1">The sequence shown here is derived from an EMBL/GenBank/DDBJ whole genome shotgun (WGS) entry which is preliminary data.</text>
</comment>
<dbReference type="EMBL" id="VTPC01062542">
    <property type="protein sequence ID" value="KAF2889788.1"/>
    <property type="molecule type" value="Genomic_DNA"/>
</dbReference>
<name>A0A8K0CSE4_IGNLU</name>
<accession>A0A8K0CSE4</accession>
<dbReference type="InterPro" id="IPR036770">
    <property type="entry name" value="Ankyrin_rpt-contain_sf"/>
</dbReference>
<dbReference type="InterPro" id="IPR002110">
    <property type="entry name" value="Ankyrin_rpt"/>
</dbReference>
<sequence>MNTLYKAIQHNEESISSPEVDVNKQNSKGRTPLLHCLKRQRSDRFILVLLESKCDVTLSDRNKTTPLFIALTDRRLAIASQLIKMGADLTEDLKISNKYLYDSIRIRDWNFVWFLLQHTPNLVHFLLRGLQSRKVELDSKYALLTLLVELDKYLSDDPDKKRSGPI</sequence>
<dbReference type="OrthoDB" id="2157354at2759"/>
<dbReference type="Pfam" id="PF12796">
    <property type="entry name" value="Ank_2"/>
    <property type="match status" value="1"/>
</dbReference>
<keyword evidence="2" id="KW-1185">Reference proteome</keyword>
<dbReference type="Gene3D" id="1.25.40.20">
    <property type="entry name" value="Ankyrin repeat-containing domain"/>
    <property type="match status" value="1"/>
</dbReference>
<dbReference type="AlphaFoldDB" id="A0A8K0CSE4"/>